<name>A0A1A9I576_9BACT</name>
<dbReference type="STRING" id="1176587.A8C56_13275"/>
<dbReference type="EMBL" id="CP015772">
    <property type="protein sequence ID" value="ANH81821.1"/>
    <property type="molecule type" value="Genomic_DNA"/>
</dbReference>
<accession>A0A1A9I576</accession>
<evidence type="ECO:0000313" key="1">
    <source>
        <dbReference type="EMBL" id="ANH81821.1"/>
    </source>
</evidence>
<proteinExistence type="predicted"/>
<reference evidence="1 2" key="1">
    <citation type="submission" date="2016-05" db="EMBL/GenBank/DDBJ databases">
        <title>Niabella ginsenosidivorans BS26 whole genome sequencing.</title>
        <authorList>
            <person name="Im W.T."/>
            <person name="Siddiqi M.Z."/>
        </authorList>
    </citation>
    <scope>NUCLEOTIDE SEQUENCE [LARGE SCALE GENOMIC DNA]</scope>
    <source>
        <strain evidence="1 2">BS26</strain>
    </source>
</reference>
<keyword evidence="2" id="KW-1185">Reference proteome</keyword>
<evidence type="ECO:0000313" key="2">
    <source>
        <dbReference type="Proteomes" id="UP000077667"/>
    </source>
</evidence>
<dbReference type="AlphaFoldDB" id="A0A1A9I576"/>
<organism evidence="1 2">
    <name type="scientific">Niabella ginsenosidivorans</name>
    <dbReference type="NCBI Taxonomy" id="1176587"/>
    <lineage>
        <taxon>Bacteria</taxon>
        <taxon>Pseudomonadati</taxon>
        <taxon>Bacteroidota</taxon>
        <taxon>Chitinophagia</taxon>
        <taxon>Chitinophagales</taxon>
        <taxon>Chitinophagaceae</taxon>
        <taxon>Niabella</taxon>
    </lineage>
</organism>
<dbReference type="Proteomes" id="UP000077667">
    <property type="component" value="Chromosome"/>
</dbReference>
<dbReference type="KEGG" id="nia:A8C56_13275"/>
<dbReference type="OrthoDB" id="9783680at2"/>
<sequence>MLQNRVDPLGRLIFTEARGHWMGNRGRIHNEKKQITHRFRLKAWITCLLEFRGRKRVVMAPNRYTELFFLDEATAFAAGHRPCFECRRKAFNHFKACWLKGNPEYGFTEKTPVKEIDAVLHKERINKKGEKVTYEEAFSRLPDGVFVLYQSEPYLVANHLLHQWTPFGYKKTIAQPPLKNVTVLTPRSLVNTFRAGYQPQWEEVQ</sequence>
<gene>
    <name evidence="1" type="ORF">A8C56_13275</name>
</gene>
<protein>
    <submittedName>
        <fullName evidence="1">Uncharacterized protein</fullName>
    </submittedName>
</protein>
<dbReference type="RefSeq" id="WP_067756862.1">
    <property type="nucleotide sequence ID" value="NZ_CP015772.1"/>
</dbReference>